<name>A0ABS0S7G0_9HYPH</name>
<evidence type="ECO:0000313" key="2">
    <source>
        <dbReference type="EMBL" id="MBI1619235.1"/>
    </source>
</evidence>
<dbReference type="InterPro" id="IPR001173">
    <property type="entry name" value="Glyco_trans_2-like"/>
</dbReference>
<organism evidence="2 3">
    <name type="scientific">Aquamicrobium zhengzhouense</name>
    <dbReference type="NCBI Taxonomy" id="2781738"/>
    <lineage>
        <taxon>Bacteria</taxon>
        <taxon>Pseudomonadati</taxon>
        <taxon>Pseudomonadota</taxon>
        <taxon>Alphaproteobacteria</taxon>
        <taxon>Hyphomicrobiales</taxon>
        <taxon>Phyllobacteriaceae</taxon>
        <taxon>Aquamicrobium</taxon>
    </lineage>
</organism>
<sequence length="325" mass="35535">MLGSAVTFSDRKRRRGIVNTQHQLNPSDRLEHFLPPLAVVVVTYNSADVLPGLLASLGPGLEDMPSSRIVIVDNNSSDASVDIARLHPVLPEIIETGRNAGYAAGINIAAEQVGNGYDILVLNPDVRLPRGVCKRLQEELHQEDRGIVVPRIMNEDGTLAHSLRREPSLTTVWSNAVFGGRLSEWLGTSDIIGNARRYRKSGDIEWATGAVLMISAAARHSIGPWDESFFLYSEEVDYMRRARAAGLKVHYVSELAVTHIGGEADSNPYLAALLTTNQIRDFGRRHGFLATTMFRLGVIAGAVLRLPLGEVQRASLKAACTAPRR</sequence>
<dbReference type="SUPFAM" id="SSF53448">
    <property type="entry name" value="Nucleotide-diphospho-sugar transferases"/>
    <property type="match status" value="1"/>
</dbReference>
<reference evidence="2 3" key="1">
    <citation type="submission" date="2020-10" db="EMBL/GenBank/DDBJ databases">
        <title>Aquamicrobium zhengzhouensis sp. nov., a exopolysaccharide producing bacterium isolated from farmland soil.</title>
        <authorList>
            <person name="Wang X."/>
        </authorList>
    </citation>
    <scope>NUCLEOTIDE SEQUENCE [LARGE SCALE GENOMIC DNA]</scope>
    <source>
        <strain evidence="3">cd-1</strain>
    </source>
</reference>
<evidence type="ECO:0000313" key="3">
    <source>
        <dbReference type="Proteomes" id="UP000601789"/>
    </source>
</evidence>
<dbReference type="Proteomes" id="UP000601789">
    <property type="component" value="Unassembled WGS sequence"/>
</dbReference>
<dbReference type="Gene3D" id="3.90.550.10">
    <property type="entry name" value="Spore Coat Polysaccharide Biosynthesis Protein SpsA, Chain A"/>
    <property type="match status" value="1"/>
</dbReference>
<proteinExistence type="predicted"/>
<accession>A0ABS0S7G0</accession>
<evidence type="ECO:0000259" key="1">
    <source>
        <dbReference type="Pfam" id="PF00535"/>
    </source>
</evidence>
<gene>
    <name evidence="2" type="ORF">IOD40_00965</name>
</gene>
<feature type="domain" description="Glycosyltransferase 2-like" evidence="1">
    <location>
        <begin position="39"/>
        <end position="201"/>
    </location>
</feature>
<dbReference type="Pfam" id="PF00535">
    <property type="entry name" value="Glycos_transf_2"/>
    <property type="match status" value="1"/>
</dbReference>
<dbReference type="EMBL" id="JADGMQ010000001">
    <property type="protein sequence ID" value="MBI1619235.1"/>
    <property type="molecule type" value="Genomic_DNA"/>
</dbReference>
<comment type="caution">
    <text evidence="2">The sequence shown here is derived from an EMBL/GenBank/DDBJ whole genome shotgun (WGS) entry which is preliminary data.</text>
</comment>
<dbReference type="InterPro" id="IPR029044">
    <property type="entry name" value="Nucleotide-diphossugar_trans"/>
</dbReference>
<dbReference type="PANTHER" id="PTHR43179">
    <property type="entry name" value="RHAMNOSYLTRANSFERASE WBBL"/>
    <property type="match status" value="1"/>
</dbReference>
<dbReference type="PANTHER" id="PTHR43179:SF7">
    <property type="entry name" value="RHAMNOSYLTRANSFERASE WBBL"/>
    <property type="match status" value="1"/>
</dbReference>
<protein>
    <submittedName>
        <fullName evidence="2">Glycosyltransferase family 2 protein</fullName>
    </submittedName>
</protein>
<keyword evidence="3" id="KW-1185">Reference proteome</keyword>